<dbReference type="InterPro" id="IPR043429">
    <property type="entry name" value="ArtM/GltK/GlnP/TcyL/YhdX-like"/>
</dbReference>
<dbReference type="PANTHER" id="PTHR30614:SF0">
    <property type="entry name" value="L-CYSTINE TRANSPORT SYSTEM PERMEASE PROTEIN TCYL"/>
    <property type="match status" value="1"/>
</dbReference>
<comment type="subcellular location">
    <subcellularLocation>
        <location evidence="1">Cell inner membrane</location>
        <topology evidence="1">Multi-pass membrane protein</topology>
    </subcellularLocation>
    <subcellularLocation>
        <location evidence="9">Cell membrane</location>
        <topology evidence="9">Multi-pass membrane protein</topology>
    </subcellularLocation>
</comment>
<name>A0ABV7VN36_9PROT</name>
<keyword evidence="3 9" id="KW-0813">Transport</keyword>
<proteinExistence type="inferred from homology"/>
<dbReference type="InterPro" id="IPR010065">
    <property type="entry name" value="AA_ABC_transptr_permease_3TM"/>
</dbReference>
<evidence type="ECO:0000256" key="9">
    <source>
        <dbReference type="RuleBase" id="RU363032"/>
    </source>
</evidence>
<evidence type="ECO:0000256" key="5">
    <source>
        <dbReference type="ARBA" id="ARBA00022692"/>
    </source>
</evidence>
<dbReference type="InterPro" id="IPR000515">
    <property type="entry name" value="MetI-like"/>
</dbReference>
<dbReference type="PANTHER" id="PTHR30614">
    <property type="entry name" value="MEMBRANE COMPONENT OF AMINO ACID ABC TRANSPORTER"/>
    <property type="match status" value="1"/>
</dbReference>
<dbReference type="RefSeq" id="WP_379730015.1">
    <property type="nucleotide sequence ID" value="NZ_JBHRYJ010000008.1"/>
</dbReference>
<sequence>MGYNWDFLYILHYIPELLDGGLNTLKLLVSALIIAVPLGLTLGILRQQKVPILGWLAVLYIDFFRSSVALVLIYWCYFALPIVVGVAINTYLAVTLALGLQAAAFMAEIVRGGITSISRGQWEAARALGMRKMTCMRYVILPQAYRRMIPIFFLLVVEVIKNTALAGVVTYKELFYVAFNVSSETYKSLETFTIVGLIYFVVIYGASSLSRLLERKMASR</sequence>
<evidence type="ECO:0000256" key="2">
    <source>
        <dbReference type="ARBA" id="ARBA00010072"/>
    </source>
</evidence>
<feature type="transmembrane region" description="Helical" evidence="9">
    <location>
        <begin position="191"/>
        <end position="213"/>
    </location>
</feature>
<dbReference type="CDD" id="cd06261">
    <property type="entry name" value="TM_PBP2"/>
    <property type="match status" value="1"/>
</dbReference>
<keyword evidence="6" id="KW-0029">Amino-acid transport</keyword>
<accession>A0ABV7VN36</accession>
<feature type="transmembrane region" description="Helical" evidence="9">
    <location>
        <begin position="86"/>
        <end position="110"/>
    </location>
</feature>
<dbReference type="EMBL" id="JBHRYJ010000008">
    <property type="protein sequence ID" value="MFC3678383.1"/>
    <property type="molecule type" value="Genomic_DNA"/>
</dbReference>
<dbReference type="Gene3D" id="1.10.3720.10">
    <property type="entry name" value="MetI-like"/>
    <property type="match status" value="1"/>
</dbReference>
<keyword evidence="5 9" id="KW-0812">Transmembrane</keyword>
<keyword evidence="4" id="KW-1003">Cell membrane</keyword>
<evidence type="ECO:0000256" key="4">
    <source>
        <dbReference type="ARBA" id="ARBA00022475"/>
    </source>
</evidence>
<comment type="similarity">
    <text evidence="2">Belongs to the binding-protein-dependent transport system permease family. HisMQ subfamily.</text>
</comment>
<feature type="transmembrane region" description="Helical" evidence="9">
    <location>
        <begin position="151"/>
        <end position="171"/>
    </location>
</feature>
<protein>
    <submittedName>
        <fullName evidence="11">Amino acid ABC transporter permease</fullName>
    </submittedName>
</protein>
<organism evidence="11 12">
    <name type="scientific">Ferrovibrio xuzhouensis</name>
    <dbReference type="NCBI Taxonomy" id="1576914"/>
    <lineage>
        <taxon>Bacteria</taxon>
        <taxon>Pseudomonadati</taxon>
        <taxon>Pseudomonadota</taxon>
        <taxon>Alphaproteobacteria</taxon>
        <taxon>Rhodospirillales</taxon>
        <taxon>Rhodospirillaceae</taxon>
        <taxon>Ferrovibrio</taxon>
    </lineage>
</organism>
<keyword evidence="12" id="KW-1185">Reference proteome</keyword>
<feature type="transmembrane region" description="Helical" evidence="9">
    <location>
        <begin position="27"/>
        <end position="45"/>
    </location>
</feature>
<evidence type="ECO:0000313" key="12">
    <source>
        <dbReference type="Proteomes" id="UP001595711"/>
    </source>
</evidence>
<evidence type="ECO:0000256" key="7">
    <source>
        <dbReference type="ARBA" id="ARBA00022989"/>
    </source>
</evidence>
<dbReference type="NCBIfam" id="TIGR01726">
    <property type="entry name" value="HEQRo_perm_3TM"/>
    <property type="match status" value="1"/>
</dbReference>
<reference evidence="12" key="1">
    <citation type="journal article" date="2019" name="Int. J. Syst. Evol. Microbiol.">
        <title>The Global Catalogue of Microorganisms (GCM) 10K type strain sequencing project: providing services to taxonomists for standard genome sequencing and annotation.</title>
        <authorList>
            <consortium name="The Broad Institute Genomics Platform"/>
            <consortium name="The Broad Institute Genome Sequencing Center for Infectious Disease"/>
            <person name="Wu L."/>
            <person name="Ma J."/>
        </authorList>
    </citation>
    <scope>NUCLEOTIDE SEQUENCE [LARGE SCALE GENOMIC DNA]</scope>
    <source>
        <strain evidence="12">KCTC 42182</strain>
    </source>
</reference>
<keyword evidence="7 9" id="KW-1133">Transmembrane helix</keyword>
<evidence type="ECO:0000256" key="8">
    <source>
        <dbReference type="ARBA" id="ARBA00023136"/>
    </source>
</evidence>
<evidence type="ECO:0000259" key="10">
    <source>
        <dbReference type="PROSITE" id="PS50928"/>
    </source>
</evidence>
<dbReference type="InterPro" id="IPR035906">
    <property type="entry name" value="MetI-like_sf"/>
</dbReference>
<evidence type="ECO:0000256" key="6">
    <source>
        <dbReference type="ARBA" id="ARBA00022970"/>
    </source>
</evidence>
<dbReference type="SUPFAM" id="SSF161098">
    <property type="entry name" value="MetI-like"/>
    <property type="match status" value="1"/>
</dbReference>
<feature type="domain" description="ABC transmembrane type-1" evidence="10">
    <location>
        <begin position="21"/>
        <end position="210"/>
    </location>
</feature>
<evidence type="ECO:0000313" key="11">
    <source>
        <dbReference type="EMBL" id="MFC3678383.1"/>
    </source>
</evidence>
<feature type="transmembrane region" description="Helical" evidence="9">
    <location>
        <begin position="52"/>
        <end position="80"/>
    </location>
</feature>
<keyword evidence="8 9" id="KW-0472">Membrane</keyword>
<dbReference type="Proteomes" id="UP001595711">
    <property type="component" value="Unassembled WGS sequence"/>
</dbReference>
<gene>
    <name evidence="11" type="ORF">ACFOOQ_22750</name>
</gene>
<dbReference type="Pfam" id="PF00528">
    <property type="entry name" value="BPD_transp_1"/>
    <property type="match status" value="1"/>
</dbReference>
<evidence type="ECO:0000256" key="3">
    <source>
        <dbReference type="ARBA" id="ARBA00022448"/>
    </source>
</evidence>
<dbReference type="PROSITE" id="PS50928">
    <property type="entry name" value="ABC_TM1"/>
    <property type="match status" value="1"/>
</dbReference>
<evidence type="ECO:0000256" key="1">
    <source>
        <dbReference type="ARBA" id="ARBA00004429"/>
    </source>
</evidence>
<comment type="caution">
    <text evidence="11">The sequence shown here is derived from an EMBL/GenBank/DDBJ whole genome shotgun (WGS) entry which is preliminary data.</text>
</comment>